<dbReference type="STRING" id="6290.A0A0N4W8I9"/>
<keyword evidence="1" id="KW-0175">Coiled coil</keyword>
<accession>A0A0N4W8I9</accession>
<feature type="region of interest" description="Disordered" evidence="2">
    <location>
        <begin position="1096"/>
        <end position="1434"/>
    </location>
</feature>
<evidence type="ECO:0000313" key="4">
    <source>
        <dbReference type="Proteomes" id="UP000268014"/>
    </source>
</evidence>
<feature type="compositionally biased region" description="Polar residues" evidence="2">
    <location>
        <begin position="1446"/>
        <end position="1455"/>
    </location>
</feature>
<feature type="region of interest" description="Disordered" evidence="2">
    <location>
        <begin position="771"/>
        <end position="819"/>
    </location>
</feature>
<reference evidence="5" key="1">
    <citation type="submission" date="2016-04" db="UniProtKB">
        <authorList>
            <consortium name="WormBaseParasite"/>
        </authorList>
    </citation>
    <scope>IDENTIFICATION</scope>
</reference>
<organism evidence="5">
    <name type="scientific">Haemonchus placei</name>
    <name type="common">Barber's pole worm</name>
    <dbReference type="NCBI Taxonomy" id="6290"/>
    <lineage>
        <taxon>Eukaryota</taxon>
        <taxon>Metazoa</taxon>
        <taxon>Ecdysozoa</taxon>
        <taxon>Nematoda</taxon>
        <taxon>Chromadorea</taxon>
        <taxon>Rhabditida</taxon>
        <taxon>Rhabditina</taxon>
        <taxon>Rhabditomorpha</taxon>
        <taxon>Strongyloidea</taxon>
        <taxon>Trichostrongylidae</taxon>
        <taxon>Haemonchus</taxon>
    </lineage>
</organism>
<dbReference type="Proteomes" id="UP000268014">
    <property type="component" value="Unassembled WGS sequence"/>
</dbReference>
<feature type="compositionally biased region" description="Polar residues" evidence="2">
    <location>
        <begin position="1"/>
        <end position="18"/>
    </location>
</feature>
<feature type="region of interest" description="Disordered" evidence="2">
    <location>
        <begin position="401"/>
        <end position="427"/>
    </location>
</feature>
<feature type="compositionally biased region" description="Basic residues" evidence="2">
    <location>
        <begin position="409"/>
        <end position="418"/>
    </location>
</feature>
<feature type="region of interest" description="Disordered" evidence="2">
    <location>
        <begin position="1"/>
        <end position="29"/>
    </location>
</feature>
<feature type="compositionally biased region" description="Polar residues" evidence="2">
    <location>
        <begin position="670"/>
        <end position="682"/>
    </location>
</feature>
<feature type="compositionally biased region" description="Polar residues" evidence="2">
    <location>
        <begin position="1677"/>
        <end position="1686"/>
    </location>
</feature>
<feature type="region of interest" description="Disordered" evidence="2">
    <location>
        <begin position="1653"/>
        <end position="1702"/>
    </location>
</feature>
<feature type="region of interest" description="Disordered" evidence="2">
    <location>
        <begin position="661"/>
        <end position="682"/>
    </location>
</feature>
<dbReference type="OrthoDB" id="5869657at2759"/>
<feature type="compositionally biased region" description="Basic and acidic residues" evidence="2">
    <location>
        <begin position="1335"/>
        <end position="1350"/>
    </location>
</feature>
<feature type="compositionally biased region" description="Low complexity" evidence="2">
    <location>
        <begin position="521"/>
        <end position="533"/>
    </location>
</feature>
<sequence length="2148" mass="236239">MMATESTEVTDTIPSSEATAPRQRPTEDVGVVSEELWAELNELAFTMTDDEAERIYRRRDVTSVLEPKCDRCMVYQGMCTDALKSVHRLSAMVTELEELRPQCEVLKKQVAESQIQIEESLQAEHVLKTRAETAEAEAAQAKEKFDALEKDFDVMAKAAEEGKKHAHEANAWRVKYERTSELSIKIQQKRKADMENFDKVFNLASGYYKEVKHLTASRSAIRKEFNKLSKLVKTYVPVMFSVIKSAMSLPMFKTELPNNIQQDAEKLCTGDVERAFELDYPDHCSDTDEDDDDGMSSELERLVGCVKLTKKPVESKLPWKPSLTVTVPRKGEKVPVQPVEEQSSNVADIPAIATVPEPEPLPSVMEPGPSELVEPSIEQLGDEEADALLEVGAEAITMPVPRLSTRGGPRGRGRRGRGARQTPASAAQPQALEVFAVNKSYEEILASKLKRKVDVPETTASTSTMKHMSIHGKKTMSVREQQEAQMKISVKEKVALMKKKEEAERVRTLDDDIEGDDACSPAAEEAADNVAPASKAVESESPKKSTVEDFSIARNDLLLSASPSPASSVIEGEEGAAEREELSAQVPSLDEEKCEETVVQAGDDEIGMDTVGPAAAEKGDSFDARESSATQKRKPTLVDVAKDLIIDCDIPISFIDQILDSEGTEKPPEATSSPYEESKSRVTTQIEIDMDLDLAESSETAHTEEFLEGEERGPELNVVLNSAESSVPIVAQPPTEGGDTARNEEFTLTVQESEAVTVKMGPNVIGEKEVDGAAQKDMDRSESTVEPVANKMASISSAAETEPRGVECGKEESVMSKPALAGDTKRAIGFARRLLVDLEEMLTPIHGGEDGEQMMSIPSSGKVVAEQLDESKTRPEGASSSPEKNRSHVDEEADASSCTVEKVIDATPVTTPEVSENLSNKSPSKRQPPVRRLSAKDRDLAMQLHAQLNPRSLRSRRESESDSQNPRSASVEHDTTMKHGRRKMRTLSDSQKNDAEMAGSLEMVLKKNLSESKDMGGTSAPLGFAIVAESKTSIERDTEARSEQTPKKIRADDVSHDVLAIACDNSTQEGDVVKKLPTPAKVSETTTDLFDEILAGARSNTTSQRKVAKRKKVPAPKKVHTSGDHASKSKLADGEISVGPSVSQENKASADTSCVVERESTEEAPSCSEPAPNIEVHSRLLSPSSSRESVKDKGASDSMSVAGRTRHGSTGKRSTTNVEFDSRQQPQVQKQQSEQVTPSKQTEEMAGTPRKRKLDLKKSTTTEEAPTESLTGGLESFEHMSSPRRTRASGLRTSAVKFSPEPTPPARVSTRTEPLAPRKRRLEGHPSVGSLSESQKPEERKRRLEEEKVSKTTTNIARKGPQDDVSSPKATKTESMKTPLQATKLRRHADGNATEALSSEGPPSRVTRRTGPVAPRKRRFNEDDTGISKPESNVADVVGAASVCSQDSISASGQGIATRIEEQHNEPTTSSQESDDEDRLCVAEDEATENAEHSPSSAPICGDDEMHLVIDDGEEERLVVQDREEQRLDVDDEKTAEKEKNVHDKAETSERVSEDSVNKGLVGQEKTQTSTSNEDAAGSADEQAVLKPLKVTGRGTTDKAKKSKVLPEAGMRPGASKSTSRSMGALGAAKRSVPDFKAGPAAMEKFNATLSRQLKRGQPKAPIAASSRTAKPPPSSESPIKVSSTTRCAPPRPVIAAPARGLKRKREESLKKLLEGALLSEQKIEVIRNNLAEHLEEISNMSPQVFAVAMTQCSLNLHSGDMWTIVQKNCRDCDSSHIRNTKEDTFLQNCRELGGKAEIWLHYVEKMKFVFATQNPNPIYSGRYIRLFMQALRETGDLISWDEKKDCLRTVLTILYLQDIRIAIKATTFALLTPYYNLLDWMKDRDCPFSVLLSLAVTTAHMEGKVLLWAWFQQFAEELPLQDVSTENVKKAFDNLITSLDECAEKRAHQMGNDTPIPTTFEENALCKWAIAYLSPCNGSHVNLRFTLNCLMNTCISCIKMAMNPRALGGNKAWSDVYKVSNRSNLFIGITMCALSYRDDLSVSRDVCDLLNNEIPLIREVRDELAALTATDRPWVNVYRDIVGNLITFLQMTLKESHEAGSVHVGVHDEELWHHFEEVFEEHWRALVTFFAPLSLLTSRNIHFQTDY</sequence>
<gene>
    <name evidence="3" type="ORF">HPLM_LOCUS6519</name>
</gene>
<evidence type="ECO:0000256" key="1">
    <source>
        <dbReference type="SAM" id="Coils"/>
    </source>
</evidence>
<name>A0A0N4W8I9_HAEPC</name>
<feature type="compositionally biased region" description="Polar residues" evidence="2">
    <location>
        <begin position="908"/>
        <end position="922"/>
    </location>
</feature>
<proteinExistence type="predicted"/>
<feature type="compositionally biased region" description="Low complexity" evidence="2">
    <location>
        <begin position="1224"/>
        <end position="1235"/>
    </location>
</feature>
<feature type="compositionally biased region" description="Basic and acidic residues" evidence="2">
    <location>
        <begin position="801"/>
        <end position="814"/>
    </location>
</feature>
<feature type="region of interest" description="Disordered" evidence="2">
    <location>
        <begin position="612"/>
        <end position="631"/>
    </location>
</feature>
<feature type="region of interest" description="Disordered" evidence="2">
    <location>
        <begin position="845"/>
        <end position="993"/>
    </location>
</feature>
<reference evidence="3 4" key="2">
    <citation type="submission" date="2018-11" db="EMBL/GenBank/DDBJ databases">
        <authorList>
            <consortium name="Pathogen Informatics"/>
        </authorList>
    </citation>
    <scope>NUCLEOTIDE SEQUENCE [LARGE SCALE GENOMIC DNA]</scope>
    <source>
        <strain evidence="3 4">MHpl1</strain>
    </source>
</reference>
<feature type="compositionally biased region" description="Acidic residues" evidence="2">
    <location>
        <begin position="1473"/>
        <end position="1489"/>
    </location>
</feature>
<feature type="compositionally biased region" description="Basic residues" evidence="2">
    <location>
        <begin position="1106"/>
        <end position="1120"/>
    </location>
</feature>
<evidence type="ECO:0000313" key="5">
    <source>
        <dbReference type="WBParaSite" id="HPLM_0000652701-mRNA-1"/>
    </source>
</evidence>
<feature type="compositionally biased region" description="Basic and acidic residues" evidence="2">
    <location>
        <begin position="1121"/>
        <end position="1133"/>
    </location>
</feature>
<evidence type="ECO:0000256" key="2">
    <source>
        <dbReference type="SAM" id="MobiDB-lite"/>
    </source>
</evidence>
<feature type="region of interest" description="Disordered" evidence="2">
    <location>
        <begin position="1446"/>
        <end position="1627"/>
    </location>
</feature>
<dbReference type="WBParaSite" id="HPLM_0000652701-mRNA-1">
    <property type="protein sequence ID" value="HPLM_0000652701-mRNA-1"/>
    <property type="gene ID" value="HPLM_0000652701"/>
</dbReference>
<keyword evidence="4" id="KW-1185">Reference proteome</keyword>
<feature type="compositionally biased region" description="Basic and acidic residues" evidence="2">
    <location>
        <begin position="1504"/>
        <end position="1557"/>
    </location>
</feature>
<feature type="compositionally biased region" description="Basic and acidic residues" evidence="2">
    <location>
        <begin position="617"/>
        <end position="626"/>
    </location>
</feature>
<dbReference type="OMA" id="KESSEWT"/>
<feature type="region of interest" description="Disordered" evidence="2">
    <location>
        <begin position="507"/>
        <end position="542"/>
    </location>
</feature>
<protein>
    <submittedName>
        <fullName evidence="5">BAR domain-containing protein</fullName>
    </submittedName>
</protein>
<feature type="coiled-coil region" evidence="1">
    <location>
        <begin position="103"/>
        <end position="151"/>
    </location>
</feature>
<feature type="compositionally biased region" description="Basic and acidic residues" evidence="2">
    <location>
        <begin position="771"/>
        <end position="783"/>
    </location>
</feature>
<dbReference type="EMBL" id="UZAF01016507">
    <property type="protein sequence ID" value="VDO29249.1"/>
    <property type="molecule type" value="Genomic_DNA"/>
</dbReference>
<feature type="compositionally biased region" description="Polar residues" evidence="2">
    <location>
        <begin position="1140"/>
        <end position="1152"/>
    </location>
</feature>
<evidence type="ECO:0000313" key="3">
    <source>
        <dbReference type="EMBL" id="VDO29249.1"/>
    </source>
</evidence>
<feature type="region of interest" description="Disordered" evidence="2">
    <location>
        <begin position="562"/>
        <end position="592"/>
    </location>
</feature>
<feature type="compositionally biased region" description="Polar residues" evidence="2">
    <location>
        <begin position="1565"/>
        <end position="1574"/>
    </location>
</feature>